<name>A0A8J8N9V2_HALGN</name>
<dbReference type="AlphaFoldDB" id="A0A8J8N9V2"/>
<reference evidence="1" key="1">
    <citation type="submission" date="2019-06" db="EMBL/GenBank/DDBJ databases">
        <authorList>
            <person name="Zheng W."/>
        </authorList>
    </citation>
    <scope>NUCLEOTIDE SEQUENCE</scope>
    <source>
        <strain evidence="1">QDHG01</strain>
    </source>
</reference>
<comment type="caution">
    <text evidence="1">The sequence shown here is derived from an EMBL/GenBank/DDBJ whole genome shotgun (WGS) entry which is preliminary data.</text>
</comment>
<accession>A0A8J8N9V2</accession>
<sequence>MHIWSHYQKGATGQHFEVIEVLLIVLIRPLLAVQERVRQSYLRIKKQDHRQKKKKKNTEPSNYIQLIKRPSTQIDILQRKYTRSLDCINIIGSMVSQSIEFLDALRNFWIIPLFLMFKRMVQLRLEVERFLEAQINSYNIENWKEVCNSRDYLLFLSKIKSDNRIVRDEMKLLLENSLPKTKCLDKVKRERVLYFLNDNLEANIKQVCLSYMRDQLLILVRQRKGINKRPIEWLKLQLCVQASIFVAQQPVLVCESGEFSYDFYTRCQKSDDQVLISQYIEKLNI</sequence>
<dbReference type="OrthoDB" id="287711at2759"/>
<protein>
    <submittedName>
        <fullName evidence="1">Uncharacterized protein</fullName>
    </submittedName>
</protein>
<dbReference type="EMBL" id="RRYP01031364">
    <property type="protein sequence ID" value="TNV70974.1"/>
    <property type="molecule type" value="Genomic_DNA"/>
</dbReference>
<evidence type="ECO:0000313" key="1">
    <source>
        <dbReference type="EMBL" id="TNV70974.1"/>
    </source>
</evidence>
<organism evidence="1 2">
    <name type="scientific">Halteria grandinella</name>
    <dbReference type="NCBI Taxonomy" id="5974"/>
    <lineage>
        <taxon>Eukaryota</taxon>
        <taxon>Sar</taxon>
        <taxon>Alveolata</taxon>
        <taxon>Ciliophora</taxon>
        <taxon>Intramacronucleata</taxon>
        <taxon>Spirotrichea</taxon>
        <taxon>Stichotrichia</taxon>
        <taxon>Sporadotrichida</taxon>
        <taxon>Halteriidae</taxon>
        <taxon>Halteria</taxon>
    </lineage>
</organism>
<evidence type="ECO:0000313" key="2">
    <source>
        <dbReference type="Proteomes" id="UP000785679"/>
    </source>
</evidence>
<dbReference type="Proteomes" id="UP000785679">
    <property type="component" value="Unassembled WGS sequence"/>
</dbReference>
<gene>
    <name evidence="1" type="ORF">FGO68_gene7759</name>
</gene>
<keyword evidence="2" id="KW-1185">Reference proteome</keyword>
<proteinExistence type="predicted"/>